<proteinExistence type="predicted"/>
<feature type="region of interest" description="Disordered" evidence="1">
    <location>
        <begin position="64"/>
        <end position="101"/>
    </location>
</feature>
<gene>
    <name evidence="2" type="ORF">Nepgr_018782</name>
</gene>
<keyword evidence="3" id="KW-1185">Reference proteome</keyword>
<evidence type="ECO:0000313" key="2">
    <source>
        <dbReference type="EMBL" id="GMH16941.1"/>
    </source>
</evidence>
<reference evidence="2" key="1">
    <citation type="submission" date="2023-05" db="EMBL/GenBank/DDBJ databases">
        <title>Nepenthes gracilis genome sequencing.</title>
        <authorList>
            <person name="Fukushima K."/>
        </authorList>
    </citation>
    <scope>NUCLEOTIDE SEQUENCE</scope>
    <source>
        <strain evidence="2">SING2019-196</strain>
    </source>
</reference>
<feature type="compositionally biased region" description="Basic and acidic residues" evidence="1">
    <location>
        <begin position="18"/>
        <end position="27"/>
    </location>
</feature>
<feature type="compositionally biased region" description="Basic and acidic residues" evidence="1">
    <location>
        <begin position="64"/>
        <end position="78"/>
    </location>
</feature>
<dbReference type="AlphaFoldDB" id="A0AAD3SVV3"/>
<feature type="region of interest" description="Disordered" evidence="1">
    <location>
        <begin position="1"/>
        <end position="39"/>
    </location>
</feature>
<evidence type="ECO:0000256" key="1">
    <source>
        <dbReference type="SAM" id="MobiDB-lite"/>
    </source>
</evidence>
<name>A0AAD3SVV3_NEPGR</name>
<comment type="caution">
    <text evidence="2">The sequence shown here is derived from an EMBL/GenBank/DDBJ whole genome shotgun (WGS) entry which is preliminary data.</text>
</comment>
<dbReference type="EMBL" id="BSYO01000017">
    <property type="protein sequence ID" value="GMH16941.1"/>
    <property type="molecule type" value="Genomic_DNA"/>
</dbReference>
<protein>
    <submittedName>
        <fullName evidence="2">Uncharacterized protein</fullName>
    </submittedName>
</protein>
<dbReference type="Proteomes" id="UP001279734">
    <property type="component" value="Unassembled WGS sequence"/>
</dbReference>
<sequence length="237" mass="25659">MPPKTKPIERQIPLAPVGRDRGGKEADNPSGITDGSEKIDVIESAELDLGPSLSGVENDMRTLTHSDLERESRGESPLKNDGAGPSTTSNPSVTRSSRLTARRVPTTLNEAGSSSHAECLPPVLGEKDGVPMFRVVSKLRLVKERIKELNRNMGCISEGVSRMRLALKEYQKNGPFAVPHLGINKEESLLVDYQGCLTDMIPLEAGVSDDAVDCCIAGWFGGRSDLCFDLWVELLCA</sequence>
<organism evidence="2 3">
    <name type="scientific">Nepenthes gracilis</name>
    <name type="common">Slender pitcher plant</name>
    <dbReference type="NCBI Taxonomy" id="150966"/>
    <lineage>
        <taxon>Eukaryota</taxon>
        <taxon>Viridiplantae</taxon>
        <taxon>Streptophyta</taxon>
        <taxon>Embryophyta</taxon>
        <taxon>Tracheophyta</taxon>
        <taxon>Spermatophyta</taxon>
        <taxon>Magnoliopsida</taxon>
        <taxon>eudicotyledons</taxon>
        <taxon>Gunneridae</taxon>
        <taxon>Pentapetalae</taxon>
        <taxon>Caryophyllales</taxon>
        <taxon>Nepenthaceae</taxon>
        <taxon>Nepenthes</taxon>
    </lineage>
</organism>
<accession>A0AAD3SVV3</accession>
<evidence type="ECO:0000313" key="3">
    <source>
        <dbReference type="Proteomes" id="UP001279734"/>
    </source>
</evidence>
<feature type="compositionally biased region" description="Polar residues" evidence="1">
    <location>
        <begin position="85"/>
        <end position="99"/>
    </location>
</feature>